<dbReference type="Pfam" id="PF13174">
    <property type="entry name" value="TPR_6"/>
    <property type="match status" value="1"/>
</dbReference>
<dbReference type="PANTHER" id="PTHR12558:SF47">
    <property type="entry name" value="LIPOPOLYSACCHARIDE ASSEMBLY PROTEIN B"/>
    <property type="match status" value="1"/>
</dbReference>
<accession>A0ABU2Y7Q2</accession>
<dbReference type="SUPFAM" id="SSF48452">
    <property type="entry name" value="TPR-like"/>
    <property type="match status" value="2"/>
</dbReference>
<dbReference type="EMBL" id="JAVRHV010000008">
    <property type="protein sequence ID" value="MDT0554227.1"/>
    <property type="molecule type" value="Genomic_DNA"/>
</dbReference>
<reference evidence="3 4" key="1">
    <citation type="submission" date="2023-09" db="EMBL/GenBank/DDBJ databases">
        <authorList>
            <person name="Rey-Velasco X."/>
        </authorList>
    </citation>
    <scope>NUCLEOTIDE SEQUENCE [LARGE SCALE GENOMIC DNA]</scope>
    <source>
        <strain evidence="3 4">P050</strain>
    </source>
</reference>
<dbReference type="RefSeq" id="WP_311594308.1">
    <property type="nucleotide sequence ID" value="NZ_JAVRHV010000008.1"/>
</dbReference>
<dbReference type="Proteomes" id="UP001252186">
    <property type="component" value="Unassembled WGS sequence"/>
</dbReference>
<evidence type="ECO:0000313" key="4">
    <source>
        <dbReference type="Proteomes" id="UP001252186"/>
    </source>
</evidence>
<keyword evidence="2" id="KW-0732">Signal</keyword>
<dbReference type="InterPro" id="IPR019734">
    <property type="entry name" value="TPR_rpt"/>
</dbReference>
<feature type="repeat" description="TPR" evidence="1">
    <location>
        <begin position="540"/>
        <end position="573"/>
    </location>
</feature>
<comment type="caution">
    <text evidence="3">The sequence shown here is derived from an EMBL/GenBank/DDBJ whole genome shotgun (WGS) entry which is preliminary data.</text>
</comment>
<feature type="chain" id="PRO_5046707468" evidence="2">
    <location>
        <begin position="19"/>
        <end position="592"/>
    </location>
</feature>
<dbReference type="PANTHER" id="PTHR12558">
    <property type="entry name" value="CELL DIVISION CYCLE 16,23,27"/>
    <property type="match status" value="1"/>
</dbReference>
<gene>
    <name evidence="3" type="ORF">RM519_13280</name>
</gene>
<protein>
    <submittedName>
        <fullName evidence="3">Tetratricopeptide repeat protein</fullName>
    </submittedName>
</protein>
<feature type="signal peptide" evidence="2">
    <location>
        <begin position="1"/>
        <end position="18"/>
    </location>
</feature>
<evidence type="ECO:0000256" key="2">
    <source>
        <dbReference type="SAM" id="SignalP"/>
    </source>
</evidence>
<dbReference type="InterPro" id="IPR011990">
    <property type="entry name" value="TPR-like_helical_dom_sf"/>
</dbReference>
<dbReference type="Gene3D" id="1.25.40.10">
    <property type="entry name" value="Tetratricopeptide repeat domain"/>
    <property type="match status" value="3"/>
</dbReference>
<sequence length="592" mass="69170">MKNLIIILVLFCSALLYGQDQQLAYDYFRKGEYEKSASIYKVLYEENNFNSNYFTRLIYCYRQLEDYTKTEEIITNHLKKYPNQIQFYVELGYNYELQYDHVRAKENYDKAINGLQEKQSYGYSVGRAFQNNHLLDYALQSYQIVMDANPNSNFNIQIATIYGEKGEIDNMFNAYLDMVEKNEKYRTTILRYVGKYITDDSENEYNILFKNLLLKRLQSNQLNSWNQLLSWLFMQQKQYGRAFIQEKALHMRDADSIGLIGIKTLGEIAFRNEDFNTSKNCFTYVLEHAENPIESIDAKLYLLYVFIETESDLEIVDEKFQELFSEYGINSNTIDIQVAYADFLTFKRNQSDKSIDILKNALNFRSDDFEKGNIKLKLGDVLVFKGSFNEALIYYSQVQTKLKNHVLAQEARFKVAQTSFYKGDFKWAQTQLKVLKGSTSQLIANDALDLSLIIDDNTVQDSLKTALKLYAKSDLLAFQNKDKAAIDSLSVILTEHKGHAIEDETLFKQAEIFEKIGDLTSAESNYLKLIEINTEDILVDDAYFKLAELYFKQNNTEKAKEYYQKIIFDFPSSIHLVEARKKFRTLRGDDLQ</sequence>
<dbReference type="SMART" id="SM00028">
    <property type="entry name" value="TPR"/>
    <property type="match status" value="6"/>
</dbReference>
<evidence type="ECO:0000313" key="3">
    <source>
        <dbReference type="EMBL" id="MDT0554227.1"/>
    </source>
</evidence>
<proteinExistence type="predicted"/>
<dbReference type="PROSITE" id="PS50005">
    <property type="entry name" value="TPR"/>
    <property type="match status" value="1"/>
</dbReference>
<organism evidence="3 4">
    <name type="scientific">Urechidicola vernalis</name>
    <dbReference type="NCBI Taxonomy" id="3075600"/>
    <lineage>
        <taxon>Bacteria</taxon>
        <taxon>Pseudomonadati</taxon>
        <taxon>Bacteroidota</taxon>
        <taxon>Flavobacteriia</taxon>
        <taxon>Flavobacteriales</taxon>
        <taxon>Flavobacteriaceae</taxon>
        <taxon>Urechidicola</taxon>
    </lineage>
</organism>
<keyword evidence="1" id="KW-0802">TPR repeat</keyword>
<keyword evidence="4" id="KW-1185">Reference proteome</keyword>
<evidence type="ECO:0000256" key="1">
    <source>
        <dbReference type="PROSITE-ProRule" id="PRU00339"/>
    </source>
</evidence>
<name>A0ABU2Y7Q2_9FLAO</name>